<reference evidence="2" key="1">
    <citation type="submission" date="2014-09" db="EMBL/GenBank/DDBJ databases">
        <authorList>
            <person name="Magalhaes I.L.F."/>
            <person name="Oliveira U."/>
            <person name="Santos F.R."/>
            <person name="Vidigal T.H.D.A."/>
            <person name="Brescovit A.D."/>
            <person name="Santos A.J."/>
        </authorList>
    </citation>
    <scope>NUCLEOTIDE SEQUENCE</scope>
    <source>
        <tissue evidence="2">Shoot tissue taken approximately 20 cm above the soil surface</tissue>
    </source>
</reference>
<accession>A0A0A9CFV6</accession>
<name>A0A0A9CFV6_ARUDO</name>
<organism evidence="2">
    <name type="scientific">Arundo donax</name>
    <name type="common">Giant reed</name>
    <name type="synonym">Donax arundinaceus</name>
    <dbReference type="NCBI Taxonomy" id="35708"/>
    <lineage>
        <taxon>Eukaryota</taxon>
        <taxon>Viridiplantae</taxon>
        <taxon>Streptophyta</taxon>
        <taxon>Embryophyta</taxon>
        <taxon>Tracheophyta</taxon>
        <taxon>Spermatophyta</taxon>
        <taxon>Magnoliopsida</taxon>
        <taxon>Liliopsida</taxon>
        <taxon>Poales</taxon>
        <taxon>Poaceae</taxon>
        <taxon>PACMAD clade</taxon>
        <taxon>Arundinoideae</taxon>
        <taxon>Arundineae</taxon>
        <taxon>Arundo</taxon>
    </lineage>
</organism>
<dbReference type="AlphaFoldDB" id="A0A0A9CFV6"/>
<reference evidence="2" key="2">
    <citation type="journal article" date="2015" name="Data Brief">
        <title>Shoot transcriptome of the giant reed, Arundo donax.</title>
        <authorList>
            <person name="Barrero R.A."/>
            <person name="Guerrero F.D."/>
            <person name="Moolhuijzen P."/>
            <person name="Goolsby J.A."/>
            <person name="Tidwell J."/>
            <person name="Bellgard S.E."/>
            <person name="Bellgard M.I."/>
        </authorList>
    </citation>
    <scope>NUCLEOTIDE SEQUENCE</scope>
    <source>
        <tissue evidence="2">Shoot tissue taken approximately 20 cm above the soil surface</tissue>
    </source>
</reference>
<sequence>MVANMVSIIADIGERSAPAADGAGSRVRPSRICIGISSSTPALTQIPRAGAPLSGLDRHGPHRRDLRTAFVNPPETGTAAAEGSFGSGRF</sequence>
<evidence type="ECO:0000313" key="2">
    <source>
        <dbReference type="EMBL" id="JAD75164.1"/>
    </source>
</evidence>
<evidence type="ECO:0000256" key="1">
    <source>
        <dbReference type="SAM" id="MobiDB-lite"/>
    </source>
</evidence>
<proteinExistence type="predicted"/>
<feature type="region of interest" description="Disordered" evidence="1">
    <location>
        <begin position="68"/>
        <end position="90"/>
    </location>
</feature>
<protein>
    <submittedName>
        <fullName evidence="2">Uncharacterized protein</fullName>
    </submittedName>
</protein>
<dbReference type="EMBL" id="GBRH01222731">
    <property type="protein sequence ID" value="JAD75164.1"/>
    <property type="molecule type" value="Transcribed_RNA"/>
</dbReference>